<organism evidence="1 2">
    <name type="scientific">Flavobacterium enshiense DK69</name>
    <dbReference type="NCBI Taxonomy" id="1107311"/>
    <lineage>
        <taxon>Bacteria</taxon>
        <taxon>Pseudomonadati</taxon>
        <taxon>Bacteroidota</taxon>
        <taxon>Flavobacteriia</taxon>
        <taxon>Flavobacteriales</taxon>
        <taxon>Flavobacteriaceae</taxon>
        <taxon>Flavobacterium</taxon>
    </lineage>
</organism>
<dbReference type="Proteomes" id="UP000030149">
    <property type="component" value="Unassembled WGS sequence"/>
</dbReference>
<dbReference type="EMBL" id="JRLZ01000003">
    <property type="protein sequence ID" value="KGO96758.1"/>
    <property type="molecule type" value="Genomic_DNA"/>
</dbReference>
<proteinExistence type="predicted"/>
<accession>A0A0A2MZA3</accession>
<reference evidence="2" key="1">
    <citation type="submission" date="2013-09" db="EMBL/GenBank/DDBJ databases">
        <authorList>
            <person name="Zeng Z."/>
            <person name="Chen C."/>
        </authorList>
    </citation>
    <scope>NUCLEOTIDE SEQUENCE [LARGE SCALE GENOMIC DNA]</scope>
    <source>
        <strain evidence="2">DK69</strain>
    </source>
</reference>
<comment type="caution">
    <text evidence="1">The sequence shown here is derived from an EMBL/GenBank/DDBJ whole genome shotgun (WGS) entry which is preliminary data.</text>
</comment>
<sequence>MLTILFLQLFLKLFFIFLKEILKLFHCQINRNIKNLTFLKLEPQIIPLVEKPHIFRFKFSYVDNFG</sequence>
<evidence type="ECO:0000313" key="1">
    <source>
        <dbReference type="EMBL" id="KGO96758.1"/>
    </source>
</evidence>
<dbReference type="STRING" id="1107311.Q767_03370"/>
<dbReference type="AlphaFoldDB" id="A0A0A2MZA3"/>
<dbReference type="PATRIC" id="fig|1107311.5.peg.1836"/>
<evidence type="ECO:0000313" key="2">
    <source>
        <dbReference type="Proteomes" id="UP000030149"/>
    </source>
</evidence>
<keyword evidence="2" id="KW-1185">Reference proteome</keyword>
<protein>
    <submittedName>
        <fullName evidence="1">Uncharacterized protein</fullName>
    </submittedName>
</protein>
<reference evidence="1 2" key="2">
    <citation type="journal article" date="2015" name="Stand. Genomic Sci.">
        <title>High quality draft genomic sequence of Flavobacterium enshiense DK69(T) and comparison among Flavobacterium genomes.</title>
        <authorList>
            <person name="Zeng Z."/>
            <person name="Chen C."/>
            <person name="Du H."/>
            <person name="Wang G."/>
            <person name="Li M."/>
        </authorList>
    </citation>
    <scope>NUCLEOTIDE SEQUENCE [LARGE SCALE GENOMIC DNA]</scope>
    <source>
        <strain evidence="1 2">DK69</strain>
    </source>
</reference>
<name>A0A0A2MZA3_9FLAO</name>
<gene>
    <name evidence="1" type="ORF">Q767_03370</name>
</gene>